<proteinExistence type="predicted"/>
<dbReference type="EMBL" id="VSSS01000138">
    <property type="protein sequence ID" value="TYL80760.1"/>
    <property type="molecule type" value="Genomic_DNA"/>
</dbReference>
<dbReference type="GO" id="GO:0016020">
    <property type="term" value="C:membrane"/>
    <property type="evidence" value="ECO:0007669"/>
    <property type="project" value="TreeGrafter"/>
</dbReference>
<dbReference type="OrthoDB" id="5287431at2"/>
<dbReference type="InterPro" id="IPR050123">
    <property type="entry name" value="Prok_molybdopt-oxidoreductase"/>
</dbReference>
<dbReference type="Pfam" id="PF00384">
    <property type="entry name" value="Molybdopterin"/>
    <property type="match status" value="1"/>
</dbReference>
<gene>
    <name evidence="2" type="ORF">FXB40_47535</name>
</gene>
<feature type="domain" description="Molybdopterin oxidoreductase" evidence="1">
    <location>
        <begin position="16"/>
        <end position="324"/>
    </location>
</feature>
<comment type="caution">
    <text evidence="2">The sequence shown here is derived from an EMBL/GenBank/DDBJ whole genome shotgun (WGS) entry which is preliminary data.</text>
</comment>
<feature type="non-terminal residue" evidence="2">
    <location>
        <position position="339"/>
    </location>
</feature>
<sequence>DVYKRQARAYGTNNLPDSSNMCHETSSVALPESIGVPVGTCTLDDFAKTDCIFFFGQNVGTSSPRMLHQLQQAAKRDVPIITFNPLRERGLVEFTNPQAPGEMLSGAATPISSQYHQVRSGGDTAAMMGIAKALLQQEEAGPAGGSVIDWDFIKEHCHGWDDWSTAVKACSWSDIEARSGLTRGALEAAAHVYAQKSSVMFIYGMGLTQHRKGVETVQTMVNLALMRGNVGRPGAGICPVRGHSNVQGQRTVGITEKPAMVPADKVKALFGIDVPQKKGLTTVEACKGVIDGSVRAVIQLGGNLVRSVPEHRLVVPAWRRLRLTVQILTKLNRCLLYTS</sequence>
<dbReference type="SUPFAM" id="SSF53706">
    <property type="entry name" value="Formate dehydrogenase/DMSO reductase, domains 1-3"/>
    <property type="match status" value="1"/>
</dbReference>
<dbReference type="Gene3D" id="3.40.228.10">
    <property type="entry name" value="Dimethylsulfoxide Reductase, domain 2"/>
    <property type="match status" value="1"/>
</dbReference>
<evidence type="ECO:0000313" key="3">
    <source>
        <dbReference type="Proteomes" id="UP000324758"/>
    </source>
</evidence>
<dbReference type="AlphaFoldDB" id="A0A5D3K533"/>
<protein>
    <submittedName>
        <fullName evidence="2">Molybdopterin-dependent oxidoreductase</fullName>
    </submittedName>
</protein>
<dbReference type="InterPro" id="IPR006656">
    <property type="entry name" value="Mopterin_OxRdtase"/>
</dbReference>
<dbReference type="PANTHER" id="PTHR43105:SF4">
    <property type="entry name" value="PROTEIN YDEP"/>
    <property type="match status" value="1"/>
</dbReference>
<keyword evidence="3" id="KW-1185">Reference proteome</keyword>
<reference evidence="2 3" key="1">
    <citation type="submission" date="2019-08" db="EMBL/GenBank/DDBJ databases">
        <title>Bradyrhizobium hipponensis sp. nov., a rhizobium isolated from a Lupinus angustifolius root nodule in Tunisia.</title>
        <authorList>
            <person name="Off K."/>
            <person name="Rejili M."/>
            <person name="Mars M."/>
            <person name="Brachmann A."/>
            <person name="Marin M."/>
        </authorList>
    </citation>
    <scope>NUCLEOTIDE SEQUENCE [LARGE SCALE GENOMIC DNA]</scope>
    <source>
        <strain evidence="2 3">CTAW71</strain>
    </source>
</reference>
<accession>A0A5D3K533</accession>
<organism evidence="2 3">
    <name type="scientific">Bradyrhizobium rifense</name>
    <dbReference type="NCBI Taxonomy" id="515499"/>
    <lineage>
        <taxon>Bacteria</taxon>
        <taxon>Pseudomonadati</taxon>
        <taxon>Pseudomonadota</taxon>
        <taxon>Alphaproteobacteria</taxon>
        <taxon>Hyphomicrobiales</taxon>
        <taxon>Nitrobacteraceae</taxon>
        <taxon>Bradyrhizobium</taxon>
    </lineage>
</organism>
<feature type="non-terminal residue" evidence="2">
    <location>
        <position position="1"/>
    </location>
</feature>
<dbReference type="Proteomes" id="UP000324758">
    <property type="component" value="Unassembled WGS sequence"/>
</dbReference>
<evidence type="ECO:0000259" key="1">
    <source>
        <dbReference type="Pfam" id="PF00384"/>
    </source>
</evidence>
<dbReference type="RefSeq" id="WP_148779128.1">
    <property type="nucleotide sequence ID" value="NZ_VSSS01000138.1"/>
</dbReference>
<dbReference type="PANTHER" id="PTHR43105">
    <property type="entry name" value="RESPIRATORY NITRATE REDUCTASE"/>
    <property type="match status" value="1"/>
</dbReference>
<evidence type="ECO:0000313" key="2">
    <source>
        <dbReference type="EMBL" id="TYL80760.1"/>
    </source>
</evidence>
<name>A0A5D3K533_9BRAD</name>
<dbReference type="GO" id="GO:0016491">
    <property type="term" value="F:oxidoreductase activity"/>
    <property type="evidence" value="ECO:0007669"/>
    <property type="project" value="InterPro"/>
</dbReference>